<dbReference type="EMBL" id="CP034235">
    <property type="protein sequence ID" value="QGQ93791.1"/>
    <property type="molecule type" value="Genomic_DNA"/>
</dbReference>
<evidence type="ECO:0000313" key="1">
    <source>
        <dbReference type="EMBL" id="QGQ93791.1"/>
    </source>
</evidence>
<sequence length="203" mass="23767">MARGRKSNYINKLTSKDQAMLRAFRNCGFLQKSHLQDKLGLSDRRIENFIRDQYIEKCVVDNNKTKEAEYVYRLSKKGQELCKNHLNLSNFYASQSVRHDNALAKKYFEMSSEQQLSWLTERDWRDRFEAKISDLRFQGKDQRADELISLYKRNLLSLPDGGYSNGESIVAVEVTTSSYGNEEIQAKENFTQIMNAKFHEIKI</sequence>
<evidence type="ECO:0000313" key="2">
    <source>
        <dbReference type="Proteomes" id="UP000426246"/>
    </source>
</evidence>
<dbReference type="KEGG" id="ppsc:EHS13_02160"/>
<dbReference type="AlphaFoldDB" id="A0A6B8RAU7"/>
<reference evidence="2" key="1">
    <citation type="submission" date="2018-11" db="EMBL/GenBank/DDBJ databases">
        <title>Complete genome sequence of Paenibacillus sp. ML311-T8.</title>
        <authorList>
            <person name="Nam Y.-D."/>
            <person name="Kang J."/>
            <person name="Chung W.-H."/>
            <person name="Park Y.S."/>
        </authorList>
    </citation>
    <scope>NUCLEOTIDE SEQUENCE [LARGE SCALE GENOMIC DNA]</scope>
    <source>
        <strain evidence="2">ML311-T8</strain>
    </source>
</reference>
<protein>
    <submittedName>
        <fullName evidence="1">Uncharacterized protein</fullName>
    </submittedName>
</protein>
<gene>
    <name evidence="1" type="ORF">EHS13_02160</name>
</gene>
<name>A0A6B8RAU7_9BACL</name>
<proteinExistence type="predicted"/>
<dbReference type="Proteomes" id="UP000426246">
    <property type="component" value="Chromosome"/>
</dbReference>
<dbReference type="RefSeq" id="WP_155698789.1">
    <property type="nucleotide sequence ID" value="NZ_CP034235.1"/>
</dbReference>
<accession>A0A6B8RAU7</accession>
<keyword evidence="2" id="KW-1185">Reference proteome</keyword>
<dbReference type="OrthoDB" id="2576861at2"/>
<organism evidence="1 2">
    <name type="scientific">Paenibacillus psychroresistens</name>
    <dbReference type="NCBI Taxonomy" id="1778678"/>
    <lineage>
        <taxon>Bacteria</taxon>
        <taxon>Bacillati</taxon>
        <taxon>Bacillota</taxon>
        <taxon>Bacilli</taxon>
        <taxon>Bacillales</taxon>
        <taxon>Paenibacillaceae</taxon>
        <taxon>Paenibacillus</taxon>
    </lineage>
</organism>